<dbReference type="NCBIfam" id="TIGR01167">
    <property type="entry name" value="LPXTG_anchor"/>
    <property type="match status" value="1"/>
</dbReference>
<dbReference type="SUPFAM" id="SSF49373">
    <property type="entry name" value="Invasin/intimin cell-adhesion fragments"/>
    <property type="match status" value="1"/>
</dbReference>
<dbReference type="PROSITE" id="PS50022">
    <property type="entry name" value="FA58C_3"/>
    <property type="match status" value="1"/>
</dbReference>
<dbReference type="InterPro" id="IPR000421">
    <property type="entry name" value="FA58C"/>
</dbReference>
<feature type="domain" description="F5/8 type C" evidence="7">
    <location>
        <begin position="25"/>
        <end position="175"/>
    </location>
</feature>
<comment type="similarity">
    <text evidence="1">Belongs to the polysaccharide lyase 8 family.</text>
</comment>
<dbReference type="InterPro" id="IPR038970">
    <property type="entry name" value="Lyase_8"/>
</dbReference>
<dbReference type="CDD" id="cd01083">
    <property type="entry name" value="GAG_Lyase"/>
    <property type="match status" value="1"/>
</dbReference>
<evidence type="ECO:0000256" key="2">
    <source>
        <dbReference type="ARBA" id="ARBA00022729"/>
    </source>
</evidence>
<dbReference type="Gene3D" id="2.60.40.1080">
    <property type="match status" value="1"/>
</dbReference>
<dbReference type="SUPFAM" id="SSF48230">
    <property type="entry name" value="Chondroitin AC/alginate lyase"/>
    <property type="match status" value="1"/>
</dbReference>
<feature type="chain" id="PRO_5047462575" evidence="6">
    <location>
        <begin position="27"/>
        <end position="1309"/>
    </location>
</feature>
<name>A0ABW4BG10_9LACO</name>
<keyword evidence="2 6" id="KW-0732">Signal</keyword>
<sequence length="1309" mass="140597">MKKRHLISAGVLTLVLLATGAAHVQADDNLNLALNQPVQFSGVEGDKKADGSWVYPQFTGDKAVDGDESTRWSAAKQDDQWLTVDLGATKTVSEIDLDFHAESPEYEVLVAKDDQNYQPVYTVKNGTQGTVINRKITLTQQQVRYIKYHQQKQFLNSQNQQYYGSSINELKVFADEQRLTSLSLDAASKTVSVGNSTSFTYTGKPTDFTPAASAVTWSSSDPSVATVDAKGQVTGVKAGKATITAAVANSNVTATAEVTVAAEREEYVQMRQRWRDRLIATNPDLSDPNVKAYLTDLAAQSQTVWDTMDRSATRSRLWPAVAGESASADITTVFTKIKTLTLGYYNPLSKQYHDQAVYDAIISAINFMITDQKYNGTYWSDNWWDWQIGAAQQLDDTLMLLYNDLNQKDHATLVKFVQPLLGYDKDPNVRWPNYVATGANLTDVSITVLATGLLLEDDSRVALVQENLPKAMGLVTVSDGIYADGSFVQHTNIPYTGSYGNEMIKGIARVSSVLVGTPWAIGEDQFSSIYTLLDKGFLQGMVNGRMPSMLSGRSISRTPGTNSETTELETGKETIANLSLIADATPAPLKGKIYQAIATWVAQVGSRYNFYSNPRDYAALTGLKTVLDSTTAQANDVDSLNIYGSMDRVLQKTADYSVGIAMYSKRIANYEAINDENVRGWHTADGMLYLYNNDYDQFGTGYWPTVDPYRLPGTTVDTAPLADGAGASTLSPQAWVGGASDNKIATVGMALNKVNQGQNLKAMKSWFLLDGQIVNLGANINGSTTADIETIVDQRQIDPATAKVTVDGQPFANQKTVSQWANLNAADPKNNVGYIIAPNNDPVDISQATRKGSYSDINKTFPNDTIYTKTYLTLAAMHGKTVTNGTYEYVTVPGATDAQVAALAKNPSYEVLSNTDQLQAIQTKNEILANVWTRANQLGDLVSIDNTAAVLIKDLGNNRYQITASEPRQTGATVNFTFNYPVSLVDKADTTFTAEDNQLHFATAGLAGASQTVTVQLAVPTDKTALTKTIAKAQSLSADTYTPSSFAKVQAALTAAQTVAGNEEASQADIDAADAALTAAVADLVEVAEKESLTNAIAAADKLKASNYTPSSWQAMQKVLAAAKQVAGDLDATQDAVNDATAQVTASVKALNKVADTIALQAAITVANKYAAKNYTDATWQALQAAIKAGQALTGEATQTEVDAATAKINAAIKGLVKVTATVDQETDQKPIKKPNPQPTGQTDQPSGKQPNPAQKPQTPAKASQPAAAKAKATKRSLPSTGEVTFAALSVLGMSLLAGVALIWRKHRA</sequence>
<dbReference type="InterPro" id="IPR008929">
    <property type="entry name" value="Chondroitin_lyas"/>
</dbReference>
<dbReference type="Gene3D" id="2.60.220.10">
    <property type="entry name" value="Polysaccharide lyase family 8-like, C-terminal"/>
    <property type="match status" value="1"/>
</dbReference>
<evidence type="ECO:0000256" key="6">
    <source>
        <dbReference type="SAM" id="SignalP"/>
    </source>
</evidence>
<feature type="compositionally biased region" description="Polar residues" evidence="4">
    <location>
        <begin position="1239"/>
        <end position="1248"/>
    </location>
</feature>
<dbReference type="SMART" id="SM00635">
    <property type="entry name" value="BID_2"/>
    <property type="match status" value="1"/>
</dbReference>
<evidence type="ECO:0000313" key="9">
    <source>
        <dbReference type="Proteomes" id="UP001597199"/>
    </source>
</evidence>
<dbReference type="Gene3D" id="1.20.1270.90">
    <property type="entry name" value="AF1782-like"/>
    <property type="match status" value="1"/>
</dbReference>
<keyword evidence="5" id="KW-1133">Transmembrane helix</keyword>
<dbReference type="Pfam" id="PF08124">
    <property type="entry name" value="Lyase_8_N"/>
    <property type="match status" value="1"/>
</dbReference>
<evidence type="ECO:0000259" key="7">
    <source>
        <dbReference type="PROSITE" id="PS50022"/>
    </source>
</evidence>
<comment type="caution">
    <text evidence="8">The sequence shown here is derived from an EMBL/GenBank/DDBJ whole genome shotgun (WGS) entry which is preliminary data.</text>
</comment>
<dbReference type="InterPro" id="IPR014718">
    <property type="entry name" value="GH-type_carb-bd"/>
</dbReference>
<dbReference type="PANTHER" id="PTHR38481:SF1">
    <property type="entry name" value="HYALURONATE LYASE"/>
    <property type="match status" value="1"/>
</dbReference>
<keyword evidence="5" id="KW-0472">Membrane</keyword>
<accession>A0ABW4BG10</accession>
<dbReference type="InterPro" id="IPR003343">
    <property type="entry name" value="Big_2"/>
</dbReference>
<feature type="compositionally biased region" description="Low complexity" evidence="4">
    <location>
        <begin position="1249"/>
        <end position="1271"/>
    </location>
</feature>
<feature type="region of interest" description="Disordered" evidence="4">
    <location>
        <begin position="1224"/>
        <end position="1278"/>
    </location>
</feature>
<dbReference type="InterPro" id="IPR011071">
    <property type="entry name" value="Lyase_8-like_C"/>
</dbReference>
<dbReference type="RefSeq" id="WP_204118196.1">
    <property type="nucleotide sequence ID" value="NZ_BOLV01000003.1"/>
</dbReference>
<dbReference type="Pfam" id="PF07554">
    <property type="entry name" value="FIVAR"/>
    <property type="match status" value="3"/>
</dbReference>
<evidence type="ECO:0000313" key="8">
    <source>
        <dbReference type="EMBL" id="MFD1399003.1"/>
    </source>
</evidence>
<dbReference type="InterPro" id="IPR008979">
    <property type="entry name" value="Galactose-bd-like_sf"/>
</dbReference>
<organism evidence="8 9">
    <name type="scientific">Lacticaseibacillus suilingensis</name>
    <dbReference type="NCBI Taxonomy" id="2799577"/>
    <lineage>
        <taxon>Bacteria</taxon>
        <taxon>Bacillati</taxon>
        <taxon>Bacillota</taxon>
        <taxon>Bacilli</taxon>
        <taxon>Lactobacillales</taxon>
        <taxon>Lactobacillaceae</taxon>
        <taxon>Lacticaseibacillus</taxon>
    </lineage>
</organism>
<dbReference type="InterPro" id="IPR008964">
    <property type="entry name" value="Invasin/intimin_cell_adhesion"/>
</dbReference>
<evidence type="ECO:0000256" key="1">
    <source>
        <dbReference type="ARBA" id="ARBA00006699"/>
    </source>
</evidence>
<dbReference type="InterPro" id="IPR004103">
    <property type="entry name" value="Lyase_8_C"/>
</dbReference>
<dbReference type="Gene3D" id="1.20.1270.70">
    <property type="entry name" value="Designed single chain three-helix bundle"/>
    <property type="match status" value="2"/>
</dbReference>
<dbReference type="Pfam" id="PF22633">
    <property type="entry name" value="F5_F8_type_C_2"/>
    <property type="match status" value="1"/>
</dbReference>
<evidence type="ECO:0000256" key="4">
    <source>
        <dbReference type="SAM" id="MobiDB-lite"/>
    </source>
</evidence>
<dbReference type="SUPFAM" id="SSF49785">
    <property type="entry name" value="Galactose-binding domain-like"/>
    <property type="match status" value="1"/>
</dbReference>
<dbReference type="Gene3D" id="2.70.98.10">
    <property type="match status" value="1"/>
</dbReference>
<gene>
    <name evidence="8" type="ORF">ACFQ41_06750</name>
</gene>
<reference evidence="9" key="1">
    <citation type="journal article" date="2019" name="Int. J. Syst. Evol. Microbiol.">
        <title>The Global Catalogue of Microorganisms (GCM) 10K type strain sequencing project: providing services to taxonomists for standard genome sequencing and annotation.</title>
        <authorList>
            <consortium name="The Broad Institute Genomics Platform"/>
            <consortium name="The Broad Institute Genome Sequencing Center for Infectious Disease"/>
            <person name="Wu L."/>
            <person name="Ma J."/>
        </authorList>
    </citation>
    <scope>NUCLEOTIDE SEQUENCE [LARGE SCALE GENOMIC DNA]</scope>
    <source>
        <strain evidence="9">CCM 9110</strain>
    </source>
</reference>
<dbReference type="Pfam" id="PF02884">
    <property type="entry name" value="Lyase_8_C"/>
    <property type="match status" value="1"/>
</dbReference>
<dbReference type="GO" id="GO:0016829">
    <property type="term" value="F:lyase activity"/>
    <property type="evidence" value="ECO:0007669"/>
    <property type="project" value="UniProtKB-KW"/>
</dbReference>
<dbReference type="Gene3D" id="1.50.10.100">
    <property type="entry name" value="Chondroitin AC/alginate lyase"/>
    <property type="match status" value="1"/>
</dbReference>
<dbReference type="Gene3D" id="2.60.120.260">
    <property type="entry name" value="Galactose-binding domain-like"/>
    <property type="match status" value="1"/>
</dbReference>
<protein>
    <submittedName>
        <fullName evidence="8">Polysaccharide lyase family 8 super-sandwich domain-containing protein</fullName>
    </submittedName>
</protein>
<dbReference type="InterPro" id="IPR012970">
    <property type="entry name" value="Lyase_8_alpha_N"/>
</dbReference>
<dbReference type="SUPFAM" id="SSF49863">
    <property type="entry name" value="Hyaluronate lyase-like, C-terminal domain"/>
    <property type="match status" value="1"/>
</dbReference>
<dbReference type="PANTHER" id="PTHR38481">
    <property type="entry name" value="HYALURONATE LYASE"/>
    <property type="match status" value="1"/>
</dbReference>
<dbReference type="InterPro" id="IPR011013">
    <property type="entry name" value="Gal_mutarotase_sf_dom"/>
</dbReference>
<feature type="signal peptide" evidence="6">
    <location>
        <begin position="1"/>
        <end position="26"/>
    </location>
</feature>
<dbReference type="InterPro" id="IPR003159">
    <property type="entry name" value="Lyase_8_central_dom"/>
</dbReference>
<feature type="transmembrane region" description="Helical" evidence="5">
    <location>
        <begin position="1284"/>
        <end position="1304"/>
    </location>
</feature>
<dbReference type="Proteomes" id="UP001597199">
    <property type="component" value="Unassembled WGS sequence"/>
</dbReference>
<proteinExistence type="inferred from homology"/>
<dbReference type="Pfam" id="PF02278">
    <property type="entry name" value="Lyase_8"/>
    <property type="match status" value="1"/>
</dbReference>
<evidence type="ECO:0000256" key="3">
    <source>
        <dbReference type="ARBA" id="ARBA00023239"/>
    </source>
</evidence>
<keyword evidence="9" id="KW-1185">Reference proteome</keyword>
<dbReference type="EMBL" id="JBHTOA010000030">
    <property type="protein sequence ID" value="MFD1399003.1"/>
    <property type="molecule type" value="Genomic_DNA"/>
</dbReference>
<keyword evidence="5" id="KW-0812">Transmembrane</keyword>
<evidence type="ECO:0000256" key="5">
    <source>
        <dbReference type="SAM" id="Phobius"/>
    </source>
</evidence>
<dbReference type="Pfam" id="PF02368">
    <property type="entry name" value="Big_2"/>
    <property type="match status" value="1"/>
</dbReference>
<dbReference type="SUPFAM" id="SSF74650">
    <property type="entry name" value="Galactose mutarotase-like"/>
    <property type="match status" value="1"/>
</dbReference>
<keyword evidence="3 8" id="KW-0456">Lyase</keyword>